<feature type="compositionally biased region" description="Polar residues" evidence="5">
    <location>
        <begin position="144"/>
        <end position="166"/>
    </location>
</feature>
<feature type="compositionally biased region" description="Pro residues" evidence="5">
    <location>
        <begin position="172"/>
        <end position="186"/>
    </location>
</feature>
<dbReference type="Gene3D" id="3.30.160.60">
    <property type="entry name" value="Classic Zinc Finger"/>
    <property type="match status" value="1"/>
</dbReference>
<evidence type="ECO:0000256" key="2">
    <source>
        <dbReference type="ARBA" id="ARBA00022771"/>
    </source>
</evidence>
<comment type="caution">
    <text evidence="7">The sequence shown here is derived from an EMBL/GenBank/DDBJ whole genome shotgun (WGS) entry which is preliminary data.</text>
</comment>
<dbReference type="SUPFAM" id="SSF57667">
    <property type="entry name" value="beta-beta-alpha zinc fingers"/>
    <property type="match status" value="1"/>
</dbReference>
<dbReference type="PROSITE" id="PS50157">
    <property type="entry name" value="ZINC_FINGER_C2H2_2"/>
    <property type="match status" value="1"/>
</dbReference>
<gene>
    <name evidence="7" type="ORF">RDB_LOCUS42022</name>
</gene>
<evidence type="ECO:0000313" key="8">
    <source>
        <dbReference type="Proteomes" id="UP000663831"/>
    </source>
</evidence>
<evidence type="ECO:0000313" key="7">
    <source>
        <dbReference type="EMBL" id="CAE6429819.1"/>
    </source>
</evidence>
<proteinExistence type="predicted"/>
<evidence type="ECO:0000256" key="1">
    <source>
        <dbReference type="ARBA" id="ARBA00022723"/>
    </source>
</evidence>
<dbReference type="AlphaFoldDB" id="A0A8H2XKD9"/>
<dbReference type="InterPro" id="IPR013087">
    <property type="entry name" value="Znf_C2H2_type"/>
</dbReference>
<evidence type="ECO:0000256" key="4">
    <source>
        <dbReference type="PROSITE-ProRule" id="PRU00042"/>
    </source>
</evidence>
<protein>
    <recommendedName>
        <fullName evidence="6">C2H2-type domain-containing protein</fullName>
    </recommendedName>
</protein>
<dbReference type="InterPro" id="IPR036236">
    <property type="entry name" value="Znf_C2H2_sf"/>
</dbReference>
<dbReference type="PROSITE" id="PS00028">
    <property type="entry name" value="ZINC_FINGER_C2H2_1"/>
    <property type="match status" value="1"/>
</dbReference>
<name>A0A8H2XKD9_9AGAM</name>
<feature type="region of interest" description="Disordered" evidence="5">
    <location>
        <begin position="1"/>
        <end position="35"/>
    </location>
</feature>
<feature type="compositionally biased region" description="Low complexity" evidence="5">
    <location>
        <begin position="104"/>
        <end position="121"/>
    </location>
</feature>
<dbReference type="EMBL" id="CAJMWV010001182">
    <property type="protein sequence ID" value="CAE6429819.1"/>
    <property type="molecule type" value="Genomic_DNA"/>
</dbReference>
<reference evidence="7" key="1">
    <citation type="submission" date="2021-01" db="EMBL/GenBank/DDBJ databases">
        <authorList>
            <person name="Kaushik A."/>
        </authorList>
    </citation>
    <scope>NUCLEOTIDE SEQUENCE</scope>
    <source>
        <strain evidence="7">AG3-1AP</strain>
    </source>
</reference>
<evidence type="ECO:0000259" key="6">
    <source>
        <dbReference type="PROSITE" id="PS50157"/>
    </source>
</evidence>
<accession>A0A8H2XKD9</accession>
<dbReference type="GO" id="GO:0008270">
    <property type="term" value="F:zinc ion binding"/>
    <property type="evidence" value="ECO:0007669"/>
    <property type="project" value="UniProtKB-KW"/>
</dbReference>
<dbReference type="Proteomes" id="UP000663831">
    <property type="component" value="Unassembled WGS sequence"/>
</dbReference>
<feature type="domain" description="C2H2-type" evidence="6">
    <location>
        <begin position="192"/>
        <end position="219"/>
    </location>
</feature>
<evidence type="ECO:0000256" key="5">
    <source>
        <dbReference type="SAM" id="MobiDB-lite"/>
    </source>
</evidence>
<sequence>MSQPIARSADDPAQGPTPRLYANLPPSILEHSPPAFQPFPARNRVVLLGNHIASQSGPWGAEVGLGSDSSDTTDVQYHLQTRGSLVARTAQREEGPIIQERHSSALPAFTPFPAAAPSSRYAPPPDSRAEPTRPVLPPVLYSVDPSSGPWTSEQPTNLVGESSTPTIRYPSGIPPGRPSPFAPPGPLTARPHVCELCDSGFARAHDLKRHLETHKTRESDHTNVLTAKDHLAGRMLSNAILSLQSVTIYKPIRNFEYI</sequence>
<feature type="region of interest" description="Disordered" evidence="5">
    <location>
        <begin position="101"/>
        <end position="186"/>
    </location>
</feature>
<organism evidence="7 8">
    <name type="scientific">Rhizoctonia solani</name>
    <dbReference type="NCBI Taxonomy" id="456999"/>
    <lineage>
        <taxon>Eukaryota</taxon>
        <taxon>Fungi</taxon>
        <taxon>Dikarya</taxon>
        <taxon>Basidiomycota</taxon>
        <taxon>Agaricomycotina</taxon>
        <taxon>Agaricomycetes</taxon>
        <taxon>Cantharellales</taxon>
        <taxon>Ceratobasidiaceae</taxon>
        <taxon>Rhizoctonia</taxon>
    </lineage>
</organism>
<keyword evidence="1" id="KW-0479">Metal-binding</keyword>
<evidence type="ECO:0000256" key="3">
    <source>
        <dbReference type="ARBA" id="ARBA00022833"/>
    </source>
</evidence>
<keyword evidence="3" id="KW-0862">Zinc</keyword>
<dbReference type="FunFam" id="3.30.160.60:FF:000446">
    <property type="entry name" value="Zinc finger protein"/>
    <property type="match status" value="1"/>
</dbReference>
<keyword evidence="2 4" id="KW-0863">Zinc-finger</keyword>